<dbReference type="InterPro" id="IPR000250">
    <property type="entry name" value="Peptidase_G1"/>
</dbReference>
<feature type="signal peptide" evidence="3">
    <location>
        <begin position="1"/>
        <end position="22"/>
    </location>
</feature>
<keyword evidence="5" id="KW-1185">Reference proteome</keyword>
<dbReference type="InterPro" id="IPR013320">
    <property type="entry name" value="ConA-like_dom_sf"/>
</dbReference>
<dbReference type="GO" id="GO:0070007">
    <property type="term" value="F:glutamic-type endopeptidase activity"/>
    <property type="evidence" value="ECO:0007669"/>
    <property type="project" value="InterPro"/>
</dbReference>
<dbReference type="GO" id="GO:0006508">
    <property type="term" value="P:proteolysis"/>
    <property type="evidence" value="ECO:0007669"/>
    <property type="project" value="InterPro"/>
</dbReference>
<dbReference type="Proteomes" id="UP001302126">
    <property type="component" value="Unassembled WGS sequence"/>
</dbReference>
<dbReference type="Pfam" id="PF01828">
    <property type="entry name" value="Peptidase_A4"/>
    <property type="match status" value="1"/>
</dbReference>
<evidence type="ECO:0000313" key="4">
    <source>
        <dbReference type="EMBL" id="KAK4193192.1"/>
    </source>
</evidence>
<organism evidence="4 5">
    <name type="scientific">Podospora australis</name>
    <dbReference type="NCBI Taxonomy" id="1536484"/>
    <lineage>
        <taxon>Eukaryota</taxon>
        <taxon>Fungi</taxon>
        <taxon>Dikarya</taxon>
        <taxon>Ascomycota</taxon>
        <taxon>Pezizomycotina</taxon>
        <taxon>Sordariomycetes</taxon>
        <taxon>Sordariomycetidae</taxon>
        <taxon>Sordariales</taxon>
        <taxon>Podosporaceae</taxon>
        <taxon>Podospora</taxon>
    </lineage>
</organism>
<comment type="caution">
    <text evidence="4">The sequence shown here is derived from an EMBL/GenBank/DDBJ whole genome shotgun (WGS) entry which is preliminary data.</text>
</comment>
<evidence type="ECO:0000313" key="5">
    <source>
        <dbReference type="Proteomes" id="UP001302126"/>
    </source>
</evidence>
<reference evidence="4" key="2">
    <citation type="submission" date="2023-05" db="EMBL/GenBank/DDBJ databases">
        <authorList>
            <consortium name="Lawrence Berkeley National Laboratory"/>
            <person name="Steindorff A."/>
            <person name="Hensen N."/>
            <person name="Bonometti L."/>
            <person name="Westerberg I."/>
            <person name="Brannstrom I.O."/>
            <person name="Guillou S."/>
            <person name="Cros-Aarteil S."/>
            <person name="Calhoun S."/>
            <person name="Haridas S."/>
            <person name="Kuo A."/>
            <person name="Mondo S."/>
            <person name="Pangilinan J."/>
            <person name="Riley R."/>
            <person name="Labutti K."/>
            <person name="Andreopoulos B."/>
            <person name="Lipzen A."/>
            <person name="Chen C."/>
            <person name="Yanf M."/>
            <person name="Daum C."/>
            <person name="Ng V."/>
            <person name="Clum A."/>
            <person name="Ohm R."/>
            <person name="Martin F."/>
            <person name="Silar P."/>
            <person name="Natvig D."/>
            <person name="Lalanne C."/>
            <person name="Gautier V."/>
            <person name="Ament-Velasquez S.L."/>
            <person name="Kruys A."/>
            <person name="Hutchinson M.I."/>
            <person name="Powell A.J."/>
            <person name="Barry K."/>
            <person name="Miller A.N."/>
            <person name="Grigoriev I.V."/>
            <person name="Debuchy R."/>
            <person name="Gladieux P."/>
            <person name="Thoren M.H."/>
            <person name="Johannesson H."/>
        </authorList>
    </citation>
    <scope>NUCLEOTIDE SEQUENCE</scope>
    <source>
        <strain evidence="4">PSN309</strain>
    </source>
</reference>
<evidence type="ECO:0000256" key="2">
    <source>
        <dbReference type="SAM" id="MobiDB-lite"/>
    </source>
</evidence>
<feature type="chain" id="PRO_5042812844" evidence="3">
    <location>
        <begin position="23"/>
        <end position="296"/>
    </location>
</feature>
<feature type="region of interest" description="Disordered" evidence="2">
    <location>
        <begin position="48"/>
        <end position="79"/>
    </location>
</feature>
<dbReference type="Gene3D" id="2.60.120.700">
    <property type="entry name" value="Peptidase G1"/>
    <property type="match status" value="1"/>
</dbReference>
<name>A0AAN7AP15_9PEZI</name>
<protein>
    <submittedName>
        <fullName evidence="4">Peptidase A4 family-domain-containing protein</fullName>
    </submittedName>
</protein>
<dbReference type="PRINTS" id="PR00977">
    <property type="entry name" value="SCYTLDPTASE"/>
</dbReference>
<dbReference type="InterPro" id="IPR038656">
    <property type="entry name" value="Peptidase_G1_sf"/>
</dbReference>
<gene>
    <name evidence="4" type="ORF">QBC35DRAFT_98983</name>
</gene>
<feature type="compositionally biased region" description="Basic residues" evidence="2">
    <location>
        <begin position="48"/>
        <end position="60"/>
    </location>
</feature>
<proteinExistence type="predicted"/>
<reference evidence="4" key="1">
    <citation type="journal article" date="2023" name="Mol. Phylogenet. Evol.">
        <title>Genome-scale phylogeny and comparative genomics of the fungal order Sordariales.</title>
        <authorList>
            <person name="Hensen N."/>
            <person name="Bonometti L."/>
            <person name="Westerberg I."/>
            <person name="Brannstrom I.O."/>
            <person name="Guillou S."/>
            <person name="Cros-Aarteil S."/>
            <person name="Calhoun S."/>
            <person name="Haridas S."/>
            <person name="Kuo A."/>
            <person name="Mondo S."/>
            <person name="Pangilinan J."/>
            <person name="Riley R."/>
            <person name="LaButti K."/>
            <person name="Andreopoulos B."/>
            <person name="Lipzen A."/>
            <person name="Chen C."/>
            <person name="Yan M."/>
            <person name="Daum C."/>
            <person name="Ng V."/>
            <person name="Clum A."/>
            <person name="Steindorff A."/>
            <person name="Ohm R.A."/>
            <person name="Martin F."/>
            <person name="Silar P."/>
            <person name="Natvig D.O."/>
            <person name="Lalanne C."/>
            <person name="Gautier V."/>
            <person name="Ament-Velasquez S.L."/>
            <person name="Kruys A."/>
            <person name="Hutchinson M.I."/>
            <person name="Powell A.J."/>
            <person name="Barry K."/>
            <person name="Miller A.N."/>
            <person name="Grigoriev I.V."/>
            <person name="Debuchy R."/>
            <person name="Gladieux P."/>
            <person name="Hiltunen Thoren M."/>
            <person name="Johannesson H."/>
        </authorList>
    </citation>
    <scope>NUCLEOTIDE SEQUENCE</scope>
    <source>
        <strain evidence="4">PSN309</strain>
    </source>
</reference>
<dbReference type="PANTHER" id="PTHR37536">
    <property type="entry name" value="PUTATIVE (AFU_ORTHOLOGUE AFUA_3G02970)-RELATED"/>
    <property type="match status" value="1"/>
</dbReference>
<accession>A0AAN7AP15</accession>
<feature type="active site" description="Proton acceptor" evidence="1">
    <location>
        <position position="228"/>
    </location>
</feature>
<evidence type="ECO:0000256" key="3">
    <source>
        <dbReference type="SAM" id="SignalP"/>
    </source>
</evidence>
<dbReference type="SUPFAM" id="SSF49899">
    <property type="entry name" value="Concanavalin A-like lectins/glucanases"/>
    <property type="match status" value="1"/>
</dbReference>
<feature type="compositionally biased region" description="Basic and acidic residues" evidence="2">
    <location>
        <begin position="70"/>
        <end position="79"/>
    </location>
</feature>
<evidence type="ECO:0000256" key="1">
    <source>
        <dbReference type="PIRSR" id="PIRSR600250-50"/>
    </source>
</evidence>
<dbReference type="EMBL" id="MU864351">
    <property type="protein sequence ID" value="KAK4193192.1"/>
    <property type="molecule type" value="Genomic_DNA"/>
</dbReference>
<dbReference type="PANTHER" id="PTHR37536:SF1">
    <property type="entry name" value="ASPERGILLOPEPSIN, PUTAITVE (AFU_ORTHOLOGUE AFUA_7G01200)"/>
    <property type="match status" value="1"/>
</dbReference>
<sequence>MRSSILSLLAASLTICTTTVTGLGFTATFEKDGQELDPSKLELVKTPPTRHWHRQWKNRHSNSTAGGLTSRRDSLGKPGKEDISYSDNWCGAAHRTTPSDPVQNIFAYFTVPDLKLRPNIPPPQFAAAWVGIDGAKCNWTMLQAGVTTVVNSNGGQSASAWWEWFPEATYTIKGLPVKPGDWMSVNITAKDETHARVIVTNMQRGYAMTVELAGGPKLCREDTEWIVEDFYEAETNKQVAFASFSDVWFLDAAATTVKGKNVGIDGSALVHLKNPKGEVLCKSEKYDNSNFVVSSY</sequence>
<keyword evidence="3" id="KW-0732">Signal</keyword>
<dbReference type="AlphaFoldDB" id="A0AAN7AP15"/>
<dbReference type="CDD" id="cd13426">
    <property type="entry name" value="Peptidase_G1"/>
    <property type="match status" value="1"/>
</dbReference>